<evidence type="ECO:0008006" key="5">
    <source>
        <dbReference type="Google" id="ProtNLM"/>
    </source>
</evidence>
<name>A0AAE1QBV9_9EUCA</name>
<feature type="compositionally biased region" description="Basic and acidic residues" evidence="2">
    <location>
        <begin position="625"/>
        <end position="648"/>
    </location>
</feature>
<feature type="compositionally biased region" description="Acidic residues" evidence="2">
    <location>
        <begin position="299"/>
        <end position="312"/>
    </location>
</feature>
<protein>
    <recommendedName>
        <fullName evidence="5">Protein-L-isoaspartate O-methyltransferase domain-containing protein 1</fullName>
    </recommendedName>
</protein>
<dbReference type="Pfam" id="PF01135">
    <property type="entry name" value="PCMT"/>
    <property type="match status" value="1"/>
</dbReference>
<comment type="caution">
    <text evidence="3">The sequence shown here is derived from an EMBL/GenBank/DDBJ whole genome shotgun (WGS) entry which is preliminary data.</text>
</comment>
<reference evidence="3" key="1">
    <citation type="submission" date="2023-11" db="EMBL/GenBank/DDBJ databases">
        <title>Genome assemblies of two species of porcelain crab, Petrolisthes cinctipes and Petrolisthes manimaculis (Anomura: Porcellanidae).</title>
        <authorList>
            <person name="Angst P."/>
        </authorList>
    </citation>
    <scope>NUCLEOTIDE SEQUENCE</scope>
    <source>
        <strain evidence="3">PB745_02</strain>
        <tissue evidence="3">Gill</tissue>
    </source>
</reference>
<dbReference type="SUPFAM" id="SSF53335">
    <property type="entry name" value="S-adenosyl-L-methionine-dependent methyltransferases"/>
    <property type="match status" value="1"/>
</dbReference>
<organism evidence="3 4">
    <name type="scientific">Petrolisthes manimaculis</name>
    <dbReference type="NCBI Taxonomy" id="1843537"/>
    <lineage>
        <taxon>Eukaryota</taxon>
        <taxon>Metazoa</taxon>
        <taxon>Ecdysozoa</taxon>
        <taxon>Arthropoda</taxon>
        <taxon>Crustacea</taxon>
        <taxon>Multicrustacea</taxon>
        <taxon>Malacostraca</taxon>
        <taxon>Eumalacostraca</taxon>
        <taxon>Eucarida</taxon>
        <taxon>Decapoda</taxon>
        <taxon>Pleocyemata</taxon>
        <taxon>Anomura</taxon>
        <taxon>Galatheoidea</taxon>
        <taxon>Porcellanidae</taxon>
        <taxon>Petrolisthes</taxon>
    </lineage>
</organism>
<dbReference type="PANTHER" id="PTHR11579">
    <property type="entry name" value="PROTEIN-L-ISOASPARTATE O-METHYLTRANSFERASE"/>
    <property type="match status" value="1"/>
</dbReference>
<evidence type="ECO:0000256" key="1">
    <source>
        <dbReference type="ARBA" id="ARBA00005369"/>
    </source>
</evidence>
<dbReference type="InterPro" id="IPR029063">
    <property type="entry name" value="SAM-dependent_MTases_sf"/>
</dbReference>
<sequence>MGGAVSAGVDNDDLVDNLKAASYISTPLLERVFRAVDRGDYFTTENREQAYRDSAWKKGNLHLSAPCIYAKVMEGLQLAPGHSFLNLGSGTGYLSTMAGLIIGPYGVNHGVELHADVLQYATIRLNHFKSTSPAVDAFPFCEPNFVQGNCLCLPPDMRLYDRVYCGASCPESHEQYMKALIKPGGVLVMPLNDQLVQMTRNGPDSWERTPLLPVSFSSLVMPDPNHPPPIVTLPNVELMDLQDLCRQKVRAILREAVEQEHPDLTTAANRPVQPRPKPRGDRRHFRRIVVPYVPGPFYESEDEDEDEEEEGGGEVGDGLVERGGVNRPNVFYYPRSRTANRISAFIEFARNLAGQQRQEDEDDDDDDDADDDDDDDELGEEENQDDEDEVGEGKTRRTRRDNHKDEVVVEGEGDNDEVKGEGEGTKGCRRSHEEDGKEEGHKHGKLNNEKKEEEQAVLPSSSSSSNKKMKEEKENTDSNKEEKMEEGEVEEVEMENVANNPTPVLCTTIPSSSSMVPHSDPIPTPSSSCPAKSQTNKNNNKKREKFDSGVGDEIENGKGPSSEDSEEGDEPRMEVDSSSETESDSDYSDNSAPRTKVTRYLDEDDPNCPCGSNCGEAFRARRRGGTKEETNGAKKEGEEDRNEEEKGGEGGGEEETGGAGQDSTSSIEILSAVETHMREKINLLPLPQALKLYLNYNREL</sequence>
<gene>
    <name evidence="3" type="ORF">Pmani_005943</name>
</gene>
<dbReference type="GO" id="GO:0004719">
    <property type="term" value="F:protein-L-isoaspartate (D-aspartate) O-methyltransferase activity"/>
    <property type="evidence" value="ECO:0007669"/>
    <property type="project" value="InterPro"/>
</dbReference>
<evidence type="ECO:0000256" key="2">
    <source>
        <dbReference type="SAM" id="MobiDB-lite"/>
    </source>
</evidence>
<dbReference type="EMBL" id="JAWZYT010000450">
    <property type="protein sequence ID" value="KAK4323335.1"/>
    <property type="molecule type" value="Genomic_DNA"/>
</dbReference>
<comment type="similarity">
    <text evidence="1">Belongs to the methyltransferase superfamily. L-isoaspartyl/D-aspartyl protein methyltransferase family.</text>
</comment>
<feature type="compositionally biased region" description="Acidic residues" evidence="2">
    <location>
        <begin position="484"/>
        <end position="494"/>
    </location>
</feature>
<dbReference type="InterPro" id="IPR000682">
    <property type="entry name" value="PCMT"/>
</dbReference>
<feature type="compositionally biased region" description="Basic residues" evidence="2">
    <location>
        <begin position="276"/>
        <end position="287"/>
    </location>
</feature>
<dbReference type="GO" id="GO:0005737">
    <property type="term" value="C:cytoplasm"/>
    <property type="evidence" value="ECO:0007669"/>
    <property type="project" value="TreeGrafter"/>
</dbReference>
<accession>A0AAE1QBV9</accession>
<evidence type="ECO:0000313" key="3">
    <source>
        <dbReference type="EMBL" id="KAK4323335.1"/>
    </source>
</evidence>
<dbReference type="AlphaFoldDB" id="A0AAE1QBV9"/>
<feature type="compositionally biased region" description="Polar residues" evidence="2">
    <location>
        <begin position="525"/>
        <end position="538"/>
    </location>
</feature>
<feature type="region of interest" description="Disordered" evidence="2">
    <location>
        <begin position="262"/>
        <end position="331"/>
    </location>
</feature>
<feature type="compositionally biased region" description="Basic and acidic residues" evidence="2">
    <location>
        <begin position="468"/>
        <end position="483"/>
    </location>
</feature>
<feature type="compositionally biased region" description="Basic and acidic residues" evidence="2">
    <location>
        <begin position="416"/>
        <end position="454"/>
    </location>
</feature>
<dbReference type="CDD" id="cd02440">
    <property type="entry name" value="AdoMet_MTases"/>
    <property type="match status" value="1"/>
</dbReference>
<feature type="compositionally biased region" description="Acidic residues" evidence="2">
    <location>
        <begin position="359"/>
        <end position="390"/>
    </location>
</feature>
<evidence type="ECO:0000313" key="4">
    <source>
        <dbReference type="Proteomes" id="UP001292094"/>
    </source>
</evidence>
<proteinExistence type="inferred from homology"/>
<dbReference type="Proteomes" id="UP001292094">
    <property type="component" value="Unassembled WGS sequence"/>
</dbReference>
<feature type="compositionally biased region" description="Acidic residues" evidence="2">
    <location>
        <begin position="577"/>
        <end position="587"/>
    </location>
</feature>
<dbReference type="Gene3D" id="3.40.50.150">
    <property type="entry name" value="Vaccinia Virus protein VP39"/>
    <property type="match status" value="1"/>
</dbReference>
<feature type="region of interest" description="Disordered" evidence="2">
    <location>
        <begin position="352"/>
        <end position="667"/>
    </location>
</feature>
<keyword evidence="4" id="KW-1185">Reference proteome</keyword>
<dbReference type="PANTHER" id="PTHR11579:SF9">
    <property type="entry name" value="PROTEIN-L-ISOASPARTATE O-METHYLTRANSFERASE"/>
    <property type="match status" value="1"/>
</dbReference>